<dbReference type="PANTHER" id="PTHR38440">
    <property type="entry name" value="UPF0398 PROTEIN YPSA"/>
    <property type="match status" value="1"/>
</dbReference>
<dbReference type="EMBL" id="LQWZ01000012">
    <property type="protein sequence ID" value="OAH58025.1"/>
    <property type="molecule type" value="Genomic_DNA"/>
</dbReference>
<evidence type="ECO:0000256" key="1">
    <source>
        <dbReference type="HAMAP-Rule" id="MF_01575"/>
    </source>
</evidence>
<dbReference type="InterPro" id="IPR010697">
    <property type="entry name" value="YspA"/>
</dbReference>
<dbReference type="AlphaFoldDB" id="A0A177KYE5"/>
<accession>A0A177KYE5</accession>
<comment type="similarity">
    <text evidence="1">Belongs to the UPF0398 family.</text>
</comment>
<sequence length="188" mass="21878">MLKTLLLSGYKSHELGIWDTKNPGIIIIKTAIEKQLRTLVEDGLEWVIIGGQPGVELWAAEVVLELKNEFSELKLGVLMPFLEQEKNWKEERKEHYQTIIDQADFVDVVSKKPYIAPWQFKARDEFSLDHTDALLLVYDEEKEGSPKFLKEAAESRLESSNYSIMMINMYDLQTIAEEIQEKERSDWL</sequence>
<name>A0A177KYE5_9BACI</name>
<evidence type="ECO:0000313" key="2">
    <source>
        <dbReference type="EMBL" id="OAH58025.1"/>
    </source>
</evidence>
<dbReference type="HAMAP" id="MF_01575">
    <property type="entry name" value="UPF0398"/>
    <property type="match status" value="1"/>
</dbReference>
<organism evidence="2 3">
    <name type="scientific">Domibacillus aminovorans</name>
    <dbReference type="NCBI Taxonomy" id="29332"/>
    <lineage>
        <taxon>Bacteria</taxon>
        <taxon>Bacillati</taxon>
        <taxon>Bacillota</taxon>
        <taxon>Bacilli</taxon>
        <taxon>Bacillales</taxon>
        <taxon>Bacillaceae</taxon>
        <taxon>Domibacillus</taxon>
    </lineage>
</organism>
<dbReference type="PANTHER" id="PTHR38440:SF1">
    <property type="entry name" value="UPF0398 PROTEIN SPR0331"/>
    <property type="match status" value="1"/>
</dbReference>
<dbReference type="SUPFAM" id="SSF102405">
    <property type="entry name" value="MCP/YpsA-like"/>
    <property type="match status" value="1"/>
</dbReference>
<dbReference type="Pfam" id="PF06908">
    <property type="entry name" value="YpsA"/>
    <property type="match status" value="1"/>
</dbReference>
<comment type="caution">
    <text evidence="2">The sequence shown here is derived from an EMBL/GenBank/DDBJ whole genome shotgun (WGS) entry which is preliminary data.</text>
</comment>
<proteinExistence type="inferred from homology"/>
<evidence type="ECO:0000313" key="3">
    <source>
        <dbReference type="Proteomes" id="UP000077271"/>
    </source>
</evidence>
<dbReference type="OrthoDB" id="2301957at2"/>
<dbReference type="Proteomes" id="UP000077271">
    <property type="component" value="Unassembled WGS sequence"/>
</dbReference>
<protein>
    <recommendedName>
        <fullName evidence="1">UPF0398 protein AWH48_01545</fullName>
    </recommendedName>
</protein>
<dbReference type="Gene3D" id="3.40.50.450">
    <property type="match status" value="1"/>
</dbReference>
<dbReference type="PIRSF" id="PIRSF021290">
    <property type="entry name" value="DUF1273"/>
    <property type="match status" value="1"/>
</dbReference>
<dbReference type="NCBIfam" id="NF010181">
    <property type="entry name" value="PRK13660.1"/>
    <property type="match status" value="1"/>
</dbReference>
<gene>
    <name evidence="2" type="ORF">AWH48_01545</name>
</gene>
<reference evidence="2 3" key="1">
    <citation type="submission" date="2016-01" db="EMBL/GenBank/DDBJ databases">
        <title>Investigation of taxonomic status of Bacillus aminovorans.</title>
        <authorList>
            <person name="Verma A."/>
            <person name="Pal Y."/>
            <person name="Krishnamurthi S."/>
        </authorList>
    </citation>
    <scope>NUCLEOTIDE SEQUENCE [LARGE SCALE GENOMIC DNA]</scope>
    <source>
        <strain evidence="2 3">DSM 4337</strain>
    </source>
</reference>
<dbReference type="RefSeq" id="WP_063974803.1">
    <property type="nucleotide sequence ID" value="NZ_LQWZ01000012.1"/>
</dbReference>